<evidence type="ECO:0000256" key="10">
    <source>
        <dbReference type="ARBA" id="ARBA00023034"/>
    </source>
</evidence>
<keyword evidence="15" id="KW-0802">TPR repeat</keyword>
<dbReference type="PIRSF" id="PIRSF016478">
    <property type="entry name" value="Coatomer_esu"/>
    <property type="match status" value="1"/>
</dbReference>
<keyword evidence="9 14" id="KW-0653">Protein transport</keyword>
<dbReference type="InterPro" id="IPR006822">
    <property type="entry name" value="Coatomer_esu"/>
</dbReference>
<keyword evidence="7 14" id="KW-0963">Cytoplasm</keyword>
<keyword evidence="10 14" id="KW-0333">Golgi apparatus</keyword>
<evidence type="ECO:0000256" key="1">
    <source>
        <dbReference type="ARBA" id="ARBA00004255"/>
    </source>
</evidence>
<proteinExistence type="inferred from homology"/>
<evidence type="ECO:0000313" key="17">
    <source>
        <dbReference type="Proteomes" id="UP000549394"/>
    </source>
</evidence>
<evidence type="ECO:0000256" key="6">
    <source>
        <dbReference type="ARBA" id="ARBA00022448"/>
    </source>
</evidence>
<dbReference type="AlphaFoldDB" id="A0A7I8V5Q1"/>
<evidence type="ECO:0000256" key="11">
    <source>
        <dbReference type="ARBA" id="ARBA00023136"/>
    </source>
</evidence>
<protein>
    <recommendedName>
        <fullName evidence="5 14">Coatomer subunit epsilon</fullName>
    </recommendedName>
</protein>
<dbReference type="GO" id="GO:0000139">
    <property type="term" value="C:Golgi membrane"/>
    <property type="evidence" value="ECO:0007669"/>
    <property type="project" value="UniProtKB-SubCell"/>
</dbReference>
<dbReference type="GO" id="GO:0006891">
    <property type="term" value="P:intra-Golgi vesicle-mediated transport"/>
    <property type="evidence" value="ECO:0007669"/>
    <property type="project" value="TreeGrafter"/>
</dbReference>
<dbReference type="EMBL" id="CAJFCJ010000001">
    <property type="protein sequence ID" value="CAD5110877.1"/>
    <property type="molecule type" value="Genomic_DNA"/>
</dbReference>
<dbReference type="FunFam" id="1.25.40.10:FF:000140">
    <property type="entry name" value="Coatomer subunit epsilon"/>
    <property type="match status" value="1"/>
</dbReference>
<evidence type="ECO:0000256" key="4">
    <source>
        <dbReference type="ARBA" id="ARBA00011775"/>
    </source>
</evidence>
<evidence type="ECO:0000256" key="3">
    <source>
        <dbReference type="ARBA" id="ARBA00008827"/>
    </source>
</evidence>
<keyword evidence="8 14" id="KW-0931">ER-Golgi transport</keyword>
<comment type="function">
    <text evidence="13 14">The coatomer is a cytosolic protein complex that binds to dilysine motifs and reversibly associates with Golgi non-clathrin-coated vesicles, which further mediate biosynthetic protein transport from the ER, via the Golgi up to the trans Golgi network. The coatomer complex is required for budding from Golgi membranes, and is essential for the retrograde Golgi-to-ER transport of dilysine-tagged proteins.</text>
</comment>
<organism evidence="16 17">
    <name type="scientific">Dimorphilus gyrociliatus</name>
    <dbReference type="NCBI Taxonomy" id="2664684"/>
    <lineage>
        <taxon>Eukaryota</taxon>
        <taxon>Metazoa</taxon>
        <taxon>Spiralia</taxon>
        <taxon>Lophotrochozoa</taxon>
        <taxon>Annelida</taxon>
        <taxon>Polychaeta</taxon>
        <taxon>Polychaeta incertae sedis</taxon>
        <taxon>Dinophilidae</taxon>
        <taxon>Dimorphilus</taxon>
    </lineage>
</organism>
<keyword evidence="17" id="KW-1185">Reference proteome</keyword>
<dbReference type="PANTHER" id="PTHR10805">
    <property type="entry name" value="COATOMER SUBUNIT EPSILON"/>
    <property type="match status" value="1"/>
</dbReference>
<dbReference type="GO" id="GO:0030126">
    <property type="term" value="C:COPI vesicle coat"/>
    <property type="evidence" value="ECO:0007669"/>
    <property type="project" value="TreeGrafter"/>
</dbReference>
<name>A0A7I8V5Q1_9ANNE</name>
<evidence type="ECO:0000256" key="9">
    <source>
        <dbReference type="ARBA" id="ARBA00022927"/>
    </source>
</evidence>
<evidence type="ECO:0000256" key="7">
    <source>
        <dbReference type="ARBA" id="ARBA00022490"/>
    </source>
</evidence>
<dbReference type="Pfam" id="PF04733">
    <property type="entry name" value="Coatomer_E"/>
    <property type="match status" value="1"/>
</dbReference>
<accession>A0A7I8V5Q1</accession>
<dbReference type="GO" id="GO:0015031">
    <property type="term" value="P:protein transport"/>
    <property type="evidence" value="ECO:0007669"/>
    <property type="project" value="UniProtKB-UniRule"/>
</dbReference>
<dbReference type="SUPFAM" id="SSF48452">
    <property type="entry name" value="TPR-like"/>
    <property type="match status" value="1"/>
</dbReference>
<sequence>MASENDPLLDIKTAYYTGNFQQCINEAQKLKVSSDLAVDRDIYMYRSYIGQRKYAVVLDEITSGSPDKLQAVRRLADYLSDTSRGPQIVSELDKLMSTGSIDIENDTFLVCAGSIYYNERCYESALKLLHQSDSLESLSLMIQILLKIDRVDLARKEWKKMQHIEEDHILTQLSLAWVNLSMGGEKLQEAYYIYQEMCDKYISTPLLLNGQAACYMQQGKYDDADTVLQEALDKDSNNPETLINMTVLSQHLGKAPEVSNRYISQLKDSHRKHPFVQDYLNKQNEFDRIVMNYGPSVTA</sequence>
<evidence type="ECO:0000256" key="14">
    <source>
        <dbReference type="PIRNR" id="PIRNR016478"/>
    </source>
</evidence>
<dbReference type="GO" id="GO:0006888">
    <property type="term" value="P:endoplasmic reticulum to Golgi vesicle-mediated transport"/>
    <property type="evidence" value="ECO:0007669"/>
    <property type="project" value="TreeGrafter"/>
</dbReference>
<dbReference type="GO" id="GO:0005198">
    <property type="term" value="F:structural molecule activity"/>
    <property type="evidence" value="ECO:0007669"/>
    <property type="project" value="UniProtKB-UniRule"/>
</dbReference>
<dbReference type="PANTHER" id="PTHR10805:SF0">
    <property type="entry name" value="COATOMER SUBUNIT EPSILON"/>
    <property type="match status" value="1"/>
</dbReference>
<feature type="repeat" description="TPR" evidence="15">
    <location>
        <begin position="205"/>
        <end position="238"/>
    </location>
</feature>
<evidence type="ECO:0000256" key="15">
    <source>
        <dbReference type="PROSITE-ProRule" id="PRU00339"/>
    </source>
</evidence>
<evidence type="ECO:0000313" key="16">
    <source>
        <dbReference type="EMBL" id="CAD5110877.1"/>
    </source>
</evidence>
<dbReference type="OrthoDB" id="310217at2759"/>
<dbReference type="SMART" id="SM00028">
    <property type="entry name" value="TPR"/>
    <property type="match status" value="1"/>
</dbReference>
<dbReference type="InterPro" id="IPR019734">
    <property type="entry name" value="TPR_rpt"/>
</dbReference>
<dbReference type="InterPro" id="IPR011990">
    <property type="entry name" value="TPR-like_helical_dom_sf"/>
</dbReference>
<comment type="subunit">
    <text evidence="4">Oligomeric complex that consists of at least the alpha, beta, beta', gamma, delta, epsilon and zeta subunits.</text>
</comment>
<comment type="caution">
    <text evidence="16">The sequence shown here is derived from an EMBL/GenBank/DDBJ whole genome shotgun (WGS) entry which is preliminary data.</text>
</comment>
<dbReference type="Proteomes" id="UP000549394">
    <property type="component" value="Unassembled WGS sequence"/>
</dbReference>
<evidence type="ECO:0000256" key="2">
    <source>
        <dbReference type="ARBA" id="ARBA00004347"/>
    </source>
</evidence>
<evidence type="ECO:0000256" key="5">
    <source>
        <dbReference type="ARBA" id="ARBA00015828"/>
    </source>
</evidence>
<reference evidence="16 17" key="1">
    <citation type="submission" date="2020-08" db="EMBL/GenBank/DDBJ databases">
        <authorList>
            <person name="Hejnol A."/>
        </authorList>
    </citation>
    <scope>NUCLEOTIDE SEQUENCE [LARGE SCALE GENOMIC DNA]</scope>
</reference>
<evidence type="ECO:0000256" key="12">
    <source>
        <dbReference type="ARBA" id="ARBA00023329"/>
    </source>
</evidence>
<comment type="subcellular location">
    <subcellularLocation>
        <location evidence="2">Cytoplasmic vesicle</location>
        <location evidence="2">COPI-coated vesicle membrane</location>
        <topology evidence="2">Peripheral membrane protein</topology>
        <orientation evidence="2">Cytoplasmic side</orientation>
    </subcellularLocation>
    <subcellularLocation>
        <location evidence="1">Golgi apparatus membrane</location>
        <topology evidence="1">Peripheral membrane protein</topology>
        <orientation evidence="1">Cytoplasmic side</orientation>
    </subcellularLocation>
</comment>
<dbReference type="GO" id="GO:0006890">
    <property type="term" value="P:retrograde vesicle-mediated transport, Golgi to endoplasmic reticulum"/>
    <property type="evidence" value="ECO:0007669"/>
    <property type="project" value="UniProtKB-UniRule"/>
</dbReference>
<evidence type="ECO:0000256" key="8">
    <source>
        <dbReference type="ARBA" id="ARBA00022892"/>
    </source>
</evidence>
<gene>
    <name evidence="16" type="ORF">DGYR_LOCUS234</name>
</gene>
<evidence type="ECO:0000256" key="13">
    <source>
        <dbReference type="ARBA" id="ARBA00025582"/>
    </source>
</evidence>
<keyword evidence="12 14" id="KW-0968">Cytoplasmic vesicle</keyword>
<dbReference type="Gene3D" id="1.25.40.10">
    <property type="entry name" value="Tetratricopeptide repeat domain"/>
    <property type="match status" value="1"/>
</dbReference>
<comment type="similarity">
    <text evidence="3 14">Belongs to the COPE family.</text>
</comment>
<keyword evidence="11 14" id="KW-0472">Membrane</keyword>
<keyword evidence="6 14" id="KW-0813">Transport</keyword>
<dbReference type="PROSITE" id="PS50005">
    <property type="entry name" value="TPR"/>
    <property type="match status" value="1"/>
</dbReference>